<dbReference type="AlphaFoldDB" id="A0A090L827"/>
<reference evidence="1 2" key="1">
    <citation type="submission" date="2014-09" db="EMBL/GenBank/DDBJ databases">
        <authorList>
            <person name="Martin A.A."/>
        </authorList>
    </citation>
    <scope>NUCLEOTIDE SEQUENCE</scope>
    <source>
        <strain evidence="2">ED321</strain>
        <strain evidence="1">ED321 Heterogonic</strain>
    </source>
</reference>
<organism evidence="1">
    <name type="scientific">Strongyloides ratti</name>
    <name type="common">Parasitic roundworm</name>
    <dbReference type="NCBI Taxonomy" id="34506"/>
    <lineage>
        <taxon>Eukaryota</taxon>
        <taxon>Metazoa</taxon>
        <taxon>Ecdysozoa</taxon>
        <taxon>Nematoda</taxon>
        <taxon>Chromadorea</taxon>
        <taxon>Rhabditida</taxon>
        <taxon>Tylenchina</taxon>
        <taxon>Panagrolaimomorpha</taxon>
        <taxon>Strongyloidoidea</taxon>
        <taxon>Strongyloididae</taxon>
        <taxon>Strongyloides</taxon>
    </lineage>
</organism>
<keyword evidence="2" id="KW-1185">Reference proteome</keyword>
<sequence>MEKMEEDSNRVEEVQRIRKAEDTLEIDQPKLKKTKGDEDCMVTESTEPIHYIKHKYNGSSFKIPIKVNDTDCTIVNLGKHKYQKSSTEEIAAIYLQLAAKRKVKL</sequence>
<accession>A0A090L827</accession>
<gene>
    <name evidence="1 3 4" type="ORF">SRAE_2000063000</name>
</gene>
<reference evidence="3" key="2">
    <citation type="submission" date="2020-12" db="UniProtKB">
        <authorList>
            <consortium name="WormBaseParasite"/>
        </authorList>
    </citation>
    <scope>IDENTIFICATION</scope>
</reference>
<evidence type="ECO:0000313" key="2">
    <source>
        <dbReference type="Proteomes" id="UP000035682"/>
    </source>
</evidence>
<dbReference type="Proteomes" id="UP000035682">
    <property type="component" value="Unplaced"/>
</dbReference>
<proteinExistence type="predicted"/>
<evidence type="ECO:0000313" key="4">
    <source>
        <dbReference type="WormBase" id="SRAE_2000063000"/>
    </source>
</evidence>
<dbReference type="RefSeq" id="XP_024505156.1">
    <property type="nucleotide sequence ID" value="XM_024651483.1"/>
</dbReference>
<evidence type="ECO:0000313" key="3">
    <source>
        <dbReference type="WBParaSite" id="SRAE_2000063000.1"/>
    </source>
</evidence>
<dbReference type="GeneID" id="36378320"/>
<protein>
    <submittedName>
        <fullName evidence="1 3">Uncharacterized protein</fullName>
    </submittedName>
</protein>
<dbReference type="EMBL" id="LN609529">
    <property type="protein sequence ID" value="CEF65956.1"/>
    <property type="molecule type" value="Genomic_DNA"/>
</dbReference>
<dbReference type="WBParaSite" id="SRAE_2000063000.1">
    <property type="protein sequence ID" value="SRAE_2000063000.1"/>
    <property type="gene ID" value="WBGene00260826"/>
</dbReference>
<evidence type="ECO:0000313" key="1">
    <source>
        <dbReference type="EMBL" id="CEF65956.1"/>
    </source>
</evidence>
<dbReference type="WormBase" id="SRAE_2000063000">
    <property type="protein sequence ID" value="SRP06723"/>
    <property type="gene ID" value="WBGene00260826"/>
</dbReference>
<name>A0A090L827_STRRB</name>
<dbReference type="CTD" id="36378320"/>